<proteinExistence type="predicted"/>
<reference evidence="2" key="1">
    <citation type="journal article" date="2020" name="mSystems">
        <title>Genome- and Community-Level Interaction Insights into Carbon Utilization and Element Cycling Functions of Hydrothermarchaeota in Hydrothermal Sediment.</title>
        <authorList>
            <person name="Zhou Z."/>
            <person name="Liu Y."/>
            <person name="Xu W."/>
            <person name="Pan J."/>
            <person name="Luo Z.H."/>
            <person name="Li M."/>
        </authorList>
    </citation>
    <scope>NUCLEOTIDE SEQUENCE [LARGE SCALE GENOMIC DNA]</scope>
    <source>
        <strain evidence="2">SpSt-732</strain>
    </source>
</reference>
<dbReference type="Gene3D" id="3.90.550.10">
    <property type="entry name" value="Spore Coat Polysaccharide Biosynthesis Protein SpsA, Chain A"/>
    <property type="match status" value="1"/>
</dbReference>
<evidence type="ECO:0000259" key="1">
    <source>
        <dbReference type="Pfam" id="PF00483"/>
    </source>
</evidence>
<feature type="domain" description="Nucleotidyl transferase" evidence="1">
    <location>
        <begin position="13"/>
        <end position="241"/>
    </location>
</feature>
<dbReference type="PANTHER" id="PTHR22572">
    <property type="entry name" value="SUGAR-1-PHOSPHATE GUANYL TRANSFERASE"/>
    <property type="match status" value="1"/>
</dbReference>
<comment type="caution">
    <text evidence="2">The sequence shown here is derived from an EMBL/GenBank/DDBJ whole genome shotgun (WGS) entry which is preliminary data.</text>
</comment>
<dbReference type="InterPro" id="IPR029044">
    <property type="entry name" value="Nucleotide-diphossugar_trans"/>
</dbReference>
<dbReference type="GO" id="GO:0016740">
    <property type="term" value="F:transferase activity"/>
    <property type="evidence" value="ECO:0007669"/>
    <property type="project" value="UniProtKB-KW"/>
</dbReference>
<evidence type="ECO:0000313" key="2">
    <source>
        <dbReference type="EMBL" id="HGI88013.1"/>
    </source>
</evidence>
<name>A0A7C4BCH3_9CREN</name>
<dbReference type="InterPro" id="IPR050486">
    <property type="entry name" value="Mannose-1P_guanyltransferase"/>
</dbReference>
<keyword evidence="2" id="KW-0808">Transferase</keyword>
<protein>
    <submittedName>
        <fullName evidence="2">Nucleotidyltransferase family protein</fullName>
    </submittedName>
</protein>
<sequence length="253" mass="28633">MTPNQTDLSKISAIILAGGEGTRFKPYTDLVPKSMIPVGVEERPILEHIICWLKKFDVTNYVLLVGYKWKQVRNYFGDGSRHGVCIKYSVDDEVYRGTGGALLKAYKTHAISGDVALIWYGDILAPVNVKNLVEFHRNESANVTLVVSDKYQVPVGVANIDSAGNVVELSEKPWLNLYVTIGVLTLETSVLKHVEASLGRSFDIMGDLIPWMIKKGYRVKAYIHKDLWYDVGSLERYVKIDYERIKHFLCEFT</sequence>
<gene>
    <name evidence="2" type="ORF">ENV14_06475</name>
</gene>
<dbReference type="Pfam" id="PF00483">
    <property type="entry name" value="NTP_transferase"/>
    <property type="match status" value="1"/>
</dbReference>
<dbReference type="AlphaFoldDB" id="A0A7C4BCH3"/>
<organism evidence="2">
    <name type="scientific">Ignisphaera aggregans</name>
    <dbReference type="NCBI Taxonomy" id="334771"/>
    <lineage>
        <taxon>Archaea</taxon>
        <taxon>Thermoproteota</taxon>
        <taxon>Thermoprotei</taxon>
        <taxon>Desulfurococcales</taxon>
        <taxon>Desulfurococcaceae</taxon>
        <taxon>Ignisphaera</taxon>
    </lineage>
</organism>
<dbReference type="EMBL" id="DTFF01000052">
    <property type="protein sequence ID" value="HGI88013.1"/>
    <property type="molecule type" value="Genomic_DNA"/>
</dbReference>
<dbReference type="InterPro" id="IPR005835">
    <property type="entry name" value="NTP_transferase_dom"/>
</dbReference>
<accession>A0A7C4BCH3</accession>
<dbReference type="SUPFAM" id="SSF53448">
    <property type="entry name" value="Nucleotide-diphospho-sugar transferases"/>
    <property type="match status" value="1"/>
</dbReference>
<dbReference type="CDD" id="cd04181">
    <property type="entry name" value="NTP_transferase"/>
    <property type="match status" value="1"/>
</dbReference>